<dbReference type="EMBL" id="FNDX01000026">
    <property type="protein sequence ID" value="SDJ90348.1"/>
    <property type="molecule type" value="Genomic_DNA"/>
</dbReference>
<dbReference type="STRING" id="1174501.SAMN05216192_12669"/>
<reference evidence="2" key="1">
    <citation type="submission" date="2016-10" db="EMBL/GenBank/DDBJ databases">
        <authorList>
            <person name="Varghese N."/>
            <person name="Submissions S."/>
        </authorList>
    </citation>
    <scope>NUCLEOTIDE SEQUENCE [LARGE SCALE GENOMIC DNA]</scope>
    <source>
        <strain evidence="2">CGMCC 1.11012</strain>
    </source>
</reference>
<sequence length="156" mass="17188">MMITAIAGAALFLLLAAGLIAYQNSRLIRQQEAESAAAPTGKLMYSVFFEQFRGDEERPEAVPLFQYTVLSGPEEQLHEGETGTTYALCRVPAGTGEMTLEDALQWMQTRIRAASIQRVLSEHLSFPGKADRKGEKELIINLEATVREEAGYASPH</sequence>
<evidence type="ECO:0000313" key="1">
    <source>
        <dbReference type="EMBL" id="SDJ90348.1"/>
    </source>
</evidence>
<name>A0A1G8XIB9_9BACL</name>
<keyword evidence="2" id="KW-1185">Reference proteome</keyword>
<accession>A0A1G8XIB9</accession>
<dbReference type="Proteomes" id="UP000199050">
    <property type="component" value="Unassembled WGS sequence"/>
</dbReference>
<protein>
    <submittedName>
        <fullName evidence="1">Uncharacterized protein</fullName>
    </submittedName>
</protein>
<evidence type="ECO:0000313" key="2">
    <source>
        <dbReference type="Proteomes" id="UP000199050"/>
    </source>
</evidence>
<organism evidence="1 2">
    <name type="scientific">Paenibacillus typhae</name>
    <dbReference type="NCBI Taxonomy" id="1174501"/>
    <lineage>
        <taxon>Bacteria</taxon>
        <taxon>Bacillati</taxon>
        <taxon>Bacillota</taxon>
        <taxon>Bacilli</taxon>
        <taxon>Bacillales</taxon>
        <taxon>Paenibacillaceae</taxon>
        <taxon>Paenibacillus</taxon>
    </lineage>
</organism>
<dbReference type="RefSeq" id="WP_139172028.1">
    <property type="nucleotide sequence ID" value="NZ_CBCSKY010000027.1"/>
</dbReference>
<dbReference type="OrthoDB" id="2658428at2"/>
<dbReference type="AlphaFoldDB" id="A0A1G8XIB9"/>
<proteinExistence type="predicted"/>
<gene>
    <name evidence="1" type="ORF">SAMN05216192_12669</name>
</gene>